<dbReference type="Proteomes" id="UP000287651">
    <property type="component" value="Unassembled WGS sequence"/>
</dbReference>
<reference evidence="2 3" key="1">
    <citation type="journal article" date="2014" name="Agronomy (Basel)">
        <title>A Draft Genome Sequence for Ensete ventricosum, the Drought-Tolerant Tree Against Hunger.</title>
        <authorList>
            <person name="Harrison J."/>
            <person name="Moore K.A."/>
            <person name="Paszkiewicz K."/>
            <person name="Jones T."/>
            <person name="Grant M."/>
            <person name="Ambacheew D."/>
            <person name="Muzemil S."/>
            <person name="Studholme D.J."/>
        </authorList>
    </citation>
    <scope>NUCLEOTIDE SEQUENCE [LARGE SCALE GENOMIC DNA]</scope>
</reference>
<gene>
    <name evidence="2" type="ORF">B296_00013779</name>
</gene>
<sequence>MGDVGEQVAAAVAAKEADKEKKRRRRQSRRQKQNLLVLPGCLFSVDTSCGRPGNWTGIMGAGPISASDIAFNSLPPMHFNGDGNFGVSNSTFPPAGMIGEEISKSCPLPASSVPAKEVPAPVAAPLRNSKKYFAPHWSEQAVEEAIEAYCTIDGLLVDVLINGVSSQNRAYRIRGKLFYCY</sequence>
<name>A0A426Z9M7_ENSVE</name>
<feature type="region of interest" description="Disordered" evidence="1">
    <location>
        <begin position="1"/>
        <end position="31"/>
    </location>
</feature>
<accession>A0A426Z9M7</accession>
<protein>
    <submittedName>
        <fullName evidence="2">Uncharacterized protein</fullName>
    </submittedName>
</protein>
<evidence type="ECO:0000313" key="3">
    <source>
        <dbReference type="Proteomes" id="UP000287651"/>
    </source>
</evidence>
<organism evidence="2 3">
    <name type="scientific">Ensete ventricosum</name>
    <name type="common">Abyssinian banana</name>
    <name type="synonym">Musa ensete</name>
    <dbReference type="NCBI Taxonomy" id="4639"/>
    <lineage>
        <taxon>Eukaryota</taxon>
        <taxon>Viridiplantae</taxon>
        <taxon>Streptophyta</taxon>
        <taxon>Embryophyta</taxon>
        <taxon>Tracheophyta</taxon>
        <taxon>Spermatophyta</taxon>
        <taxon>Magnoliopsida</taxon>
        <taxon>Liliopsida</taxon>
        <taxon>Zingiberales</taxon>
        <taxon>Musaceae</taxon>
        <taxon>Ensete</taxon>
    </lineage>
</organism>
<dbReference type="EMBL" id="AMZH03007683">
    <property type="protein sequence ID" value="RRT60688.1"/>
    <property type="molecule type" value="Genomic_DNA"/>
</dbReference>
<proteinExistence type="predicted"/>
<evidence type="ECO:0000256" key="1">
    <source>
        <dbReference type="SAM" id="MobiDB-lite"/>
    </source>
</evidence>
<feature type="compositionally biased region" description="Basic residues" evidence="1">
    <location>
        <begin position="21"/>
        <end position="31"/>
    </location>
</feature>
<dbReference type="AlphaFoldDB" id="A0A426Z9M7"/>
<evidence type="ECO:0000313" key="2">
    <source>
        <dbReference type="EMBL" id="RRT60688.1"/>
    </source>
</evidence>
<comment type="caution">
    <text evidence="2">The sequence shown here is derived from an EMBL/GenBank/DDBJ whole genome shotgun (WGS) entry which is preliminary data.</text>
</comment>